<dbReference type="AlphaFoldDB" id="A0A645C9B7"/>
<evidence type="ECO:0000313" key="1">
    <source>
        <dbReference type="EMBL" id="MPM72184.1"/>
    </source>
</evidence>
<organism evidence="1">
    <name type="scientific">bioreactor metagenome</name>
    <dbReference type="NCBI Taxonomy" id="1076179"/>
    <lineage>
        <taxon>unclassified sequences</taxon>
        <taxon>metagenomes</taxon>
        <taxon>ecological metagenomes</taxon>
    </lineage>
</organism>
<dbReference type="EMBL" id="VSSQ01024585">
    <property type="protein sequence ID" value="MPM72184.1"/>
    <property type="molecule type" value="Genomic_DNA"/>
</dbReference>
<name>A0A645C9B7_9ZZZZ</name>
<sequence>MLDVALRGIGDRWDDVIIPGFDYLVIENTLIKDGAKVETVTRLPLNVQSLVGNAD</sequence>
<gene>
    <name evidence="1" type="ORF">SDC9_119157</name>
</gene>
<comment type="caution">
    <text evidence="1">The sequence shown here is derived from an EMBL/GenBank/DDBJ whole genome shotgun (WGS) entry which is preliminary data.</text>
</comment>
<protein>
    <submittedName>
        <fullName evidence="1">Uncharacterized protein</fullName>
    </submittedName>
</protein>
<accession>A0A645C9B7</accession>
<reference evidence="1" key="1">
    <citation type="submission" date="2019-08" db="EMBL/GenBank/DDBJ databases">
        <authorList>
            <person name="Kucharzyk K."/>
            <person name="Murdoch R.W."/>
            <person name="Higgins S."/>
            <person name="Loffler F."/>
        </authorList>
    </citation>
    <scope>NUCLEOTIDE SEQUENCE</scope>
</reference>
<proteinExistence type="predicted"/>